<dbReference type="RefSeq" id="WP_345577648.1">
    <property type="nucleotide sequence ID" value="NZ_BAABLV010000005.1"/>
</dbReference>
<keyword evidence="2" id="KW-1185">Reference proteome</keyword>
<evidence type="ECO:0000313" key="1">
    <source>
        <dbReference type="EMBL" id="GAA4889216.1"/>
    </source>
</evidence>
<dbReference type="InterPro" id="IPR036291">
    <property type="entry name" value="NAD(P)-bd_dom_sf"/>
</dbReference>
<evidence type="ECO:0000313" key="2">
    <source>
        <dbReference type="Proteomes" id="UP001501521"/>
    </source>
</evidence>
<comment type="caution">
    <text evidence="1">The sequence shown here is derived from an EMBL/GenBank/DDBJ whole genome shotgun (WGS) entry which is preliminary data.</text>
</comment>
<dbReference type="SUPFAM" id="SSF51735">
    <property type="entry name" value="NAD(P)-binding Rossmann-fold domains"/>
    <property type="match status" value="1"/>
</dbReference>
<reference evidence="2" key="1">
    <citation type="journal article" date="2019" name="Int. J. Syst. Evol. Microbiol.">
        <title>The Global Catalogue of Microorganisms (GCM) 10K type strain sequencing project: providing services to taxonomists for standard genome sequencing and annotation.</title>
        <authorList>
            <consortium name="The Broad Institute Genomics Platform"/>
            <consortium name="The Broad Institute Genome Sequencing Center for Infectious Disease"/>
            <person name="Wu L."/>
            <person name="Ma J."/>
        </authorList>
    </citation>
    <scope>NUCLEOTIDE SEQUENCE [LARGE SCALE GENOMIC DNA]</scope>
    <source>
        <strain evidence="2">JCM 19125</strain>
    </source>
</reference>
<dbReference type="InterPro" id="IPR002347">
    <property type="entry name" value="SDR_fam"/>
</dbReference>
<sequence>MPTLAIVGAGSQLGAAVARRFAREGFAVALISRTAERVEAVAEELRGEGINARAYAANVKDRPALREALDAAAAELGAITALQYSPLPAREFMRPILETTVEDLQSAIEFSVYGALTAAHHVLQNMRFMGGGTIIFVNGGTAVRPLAKFGGTSVAFHGESALGAALHEALEPDNIHVGQLVIPGGIIAGHPRKDPVALAEKLWSMHTERGEFRVFAGDMDADG</sequence>
<dbReference type="PANTHER" id="PTHR43431">
    <property type="entry name" value="OXIDOREDUCTASE, SHORT CHAIN DEHYDROGENASE/REDUCTASE FAMILY (AFU_ORTHOLOGUE AFUA_5G14000)"/>
    <property type="match status" value="1"/>
</dbReference>
<accession>A0ABP9EZ00</accession>
<protein>
    <submittedName>
        <fullName evidence="1">SDR family NAD(P)-dependent oxidoreductase</fullName>
    </submittedName>
</protein>
<dbReference type="Pfam" id="PF00106">
    <property type="entry name" value="adh_short"/>
    <property type="match status" value="1"/>
</dbReference>
<gene>
    <name evidence="1" type="ORF">GCM10025789_01980</name>
</gene>
<organism evidence="1 2">
    <name type="scientific">Tessaracoccus lubricantis</name>
    <dbReference type="NCBI Taxonomy" id="545543"/>
    <lineage>
        <taxon>Bacteria</taxon>
        <taxon>Bacillati</taxon>
        <taxon>Actinomycetota</taxon>
        <taxon>Actinomycetes</taxon>
        <taxon>Propionibacteriales</taxon>
        <taxon>Propionibacteriaceae</taxon>
        <taxon>Tessaracoccus</taxon>
    </lineage>
</organism>
<dbReference type="EMBL" id="BAABLV010000005">
    <property type="protein sequence ID" value="GAA4889216.1"/>
    <property type="molecule type" value="Genomic_DNA"/>
</dbReference>
<proteinExistence type="predicted"/>
<dbReference type="Gene3D" id="3.40.50.720">
    <property type="entry name" value="NAD(P)-binding Rossmann-like Domain"/>
    <property type="match status" value="1"/>
</dbReference>
<dbReference type="PANTHER" id="PTHR43431:SF7">
    <property type="entry name" value="OXIDOREDUCTASE, SHORT CHAIN DEHYDROGENASE_REDUCTASE FAMILY (AFU_ORTHOLOGUE AFUA_5G14000)"/>
    <property type="match status" value="1"/>
</dbReference>
<dbReference type="Proteomes" id="UP001501521">
    <property type="component" value="Unassembled WGS sequence"/>
</dbReference>
<name>A0ABP9EZ00_9ACTN</name>